<keyword evidence="7" id="KW-0663">Pyridoxal phosphate</keyword>
<dbReference type="GO" id="GO:0016301">
    <property type="term" value="F:kinase activity"/>
    <property type="evidence" value="ECO:0007669"/>
    <property type="project" value="UniProtKB-KW"/>
</dbReference>
<dbReference type="RefSeq" id="WP_164967412.1">
    <property type="nucleotide sequence ID" value="NZ_PDJZ01000036.1"/>
</dbReference>
<dbReference type="GO" id="GO:0046872">
    <property type="term" value="F:metal ion binding"/>
    <property type="evidence" value="ECO:0007669"/>
    <property type="project" value="UniProtKB-KW"/>
</dbReference>
<comment type="pathway">
    <text evidence="2">Cofactor biosynthesis; thiamine diphosphate biosynthesis.</text>
</comment>
<dbReference type="EMBL" id="PDJZ01000036">
    <property type="protein sequence ID" value="RXJ82822.1"/>
    <property type="molecule type" value="Genomic_DNA"/>
</dbReference>
<name>A0A4Q0ZAL9_9BACT</name>
<evidence type="ECO:0000256" key="8">
    <source>
        <dbReference type="ARBA" id="ARBA00022977"/>
    </source>
</evidence>
<protein>
    <recommendedName>
        <fullName evidence="10">Thiamine pyrimidine synthase</fullName>
    </recommendedName>
</protein>
<sequence>LNGKSTFGISSSALILEKLNNKPVVLIASYFKQNALALVTKPEIKSPNDLKNKKIMALDWEMGHTSLGVMLKDFGISKNDYDLVLHDYKIDKFIKGEVDAMSIFTTSQPYELDKLGIDYNILNPANFGIYSYDVELFTSEDIINKYPKMVEDFVNATNKGWEYAFKNKEEIVDLIYNKYSKRKTKEALLYEANQTEQIFKTNIFKIGAIAPELIKLNADMYANLGLVDKKIKIADLLDD</sequence>
<comment type="caution">
    <text evidence="13">The sequence shown here is derived from an EMBL/GenBank/DDBJ whole genome shotgun (WGS) entry which is preliminary data.</text>
</comment>
<dbReference type="GO" id="GO:0009228">
    <property type="term" value="P:thiamine biosynthetic process"/>
    <property type="evidence" value="ECO:0007669"/>
    <property type="project" value="UniProtKB-KW"/>
</dbReference>
<keyword evidence="9" id="KW-0408">Iron</keyword>
<evidence type="ECO:0000256" key="4">
    <source>
        <dbReference type="ARBA" id="ARBA00011738"/>
    </source>
</evidence>
<evidence type="ECO:0000256" key="9">
    <source>
        <dbReference type="ARBA" id="ARBA00023004"/>
    </source>
</evidence>
<evidence type="ECO:0000256" key="1">
    <source>
        <dbReference type="ARBA" id="ARBA00003469"/>
    </source>
</evidence>
<evidence type="ECO:0000256" key="10">
    <source>
        <dbReference type="ARBA" id="ARBA00033171"/>
    </source>
</evidence>
<dbReference type="Proteomes" id="UP000290870">
    <property type="component" value="Unassembled WGS sequence"/>
</dbReference>
<keyword evidence="6" id="KW-0479">Metal-binding</keyword>
<comment type="catalytic activity">
    <reaction evidence="11">
        <text>N(6)-(pyridoxal phosphate)-L-lysyl-[4-amino-5-hydroxymethyl-2-methylpyrimidine phosphate synthase] + L-histidyl-[4-amino-5-hydroxymethyl-2-methylpyrimidine phosphate synthase] + 2 Fe(3+) + 4 H2O = L-lysyl-[4-amino-5-hydroxymethyl-2-methylpyrimidine phosphate synthase] + (2S)-2-amino-5-hydroxy-4-oxopentanoyl-[4-amino-5-hydroxymethyl-2-methylpyrimidine phosphate synthase] + 4-amino-2-methyl-5-(phosphooxymethyl)pyrimidine + 3-oxopropanoate + 2 Fe(2+) + 2 H(+)</text>
        <dbReference type="Rhea" id="RHEA:65756"/>
        <dbReference type="Rhea" id="RHEA-COMP:16892"/>
        <dbReference type="Rhea" id="RHEA-COMP:16893"/>
        <dbReference type="Rhea" id="RHEA-COMP:16894"/>
        <dbReference type="Rhea" id="RHEA-COMP:16895"/>
        <dbReference type="ChEBI" id="CHEBI:15377"/>
        <dbReference type="ChEBI" id="CHEBI:15378"/>
        <dbReference type="ChEBI" id="CHEBI:29033"/>
        <dbReference type="ChEBI" id="CHEBI:29034"/>
        <dbReference type="ChEBI" id="CHEBI:29969"/>
        <dbReference type="ChEBI" id="CHEBI:29979"/>
        <dbReference type="ChEBI" id="CHEBI:33190"/>
        <dbReference type="ChEBI" id="CHEBI:58354"/>
        <dbReference type="ChEBI" id="CHEBI:143915"/>
        <dbReference type="ChEBI" id="CHEBI:157692"/>
    </reaction>
    <physiologicalReaction direction="left-to-right" evidence="11">
        <dbReference type="Rhea" id="RHEA:65757"/>
    </physiologicalReaction>
</comment>
<dbReference type="AlphaFoldDB" id="A0A4Q0ZAL9"/>
<dbReference type="InterPro" id="IPR015168">
    <property type="entry name" value="SsuA/THI5"/>
</dbReference>
<dbReference type="PANTHER" id="PTHR31528">
    <property type="entry name" value="4-AMINO-5-HYDROXYMETHYL-2-METHYLPYRIMIDINE PHOSPHATE SYNTHASE THI11-RELATED"/>
    <property type="match status" value="1"/>
</dbReference>
<evidence type="ECO:0000256" key="5">
    <source>
        <dbReference type="ARBA" id="ARBA00022679"/>
    </source>
</evidence>
<accession>A0A4Q0ZAL9</accession>
<reference evidence="13 14" key="1">
    <citation type="submission" date="2017-10" db="EMBL/GenBank/DDBJ databases">
        <title>Genomics of the genus Arcobacter.</title>
        <authorList>
            <person name="Perez-Cataluna A."/>
            <person name="Figueras M.J."/>
        </authorList>
    </citation>
    <scope>NUCLEOTIDE SEQUENCE [LARGE SCALE GENOMIC DNA]</scope>
    <source>
        <strain evidence="13 14">F26</strain>
    </source>
</reference>
<comment type="subunit">
    <text evidence="4">Homodimer.</text>
</comment>
<dbReference type="Pfam" id="PF09084">
    <property type="entry name" value="NMT1"/>
    <property type="match status" value="1"/>
</dbReference>
<comment type="function">
    <text evidence="1">Responsible for the formation of the pyrimidine heterocycle in the thiamine biosynthesis pathway. Catalyzes the formation of hydroxymethylpyrimidine phosphate (HMP-P) from histidine and pyridoxal phosphate (PLP). The protein uses PLP and the active site histidine to form HMP-P, generating an inactive enzyme. The enzyme can only undergo a single turnover, which suggests it is a suicide enzyme.</text>
</comment>
<feature type="non-terminal residue" evidence="13">
    <location>
        <position position="239"/>
    </location>
</feature>
<evidence type="ECO:0000313" key="14">
    <source>
        <dbReference type="Proteomes" id="UP000290870"/>
    </source>
</evidence>
<evidence type="ECO:0000256" key="3">
    <source>
        <dbReference type="ARBA" id="ARBA00009406"/>
    </source>
</evidence>
<evidence type="ECO:0000256" key="7">
    <source>
        <dbReference type="ARBA" id="ARBA00022898"/>
    </source>
</evidence>
<dbReference type="InterPro" id="IPR027939">
    <property type="entry name" value="NMT1/THI5"/>
</dbReference>
<feature type="non-terminal residue" evidence="13">
    <location>
        <position position="1"/>
    </location>
</feature>
<evidence type="ECO:0000259" key="12">
    <source>
        <dbReference type="Pfam" id="PF09084"/>
    </source>
</evidence>
<dbReference type="SUPFAM" id="SSF53850">
    <property type="entry name" value="Periplasmic binding protein-like II"/>
    <property type="match status" value="1"/>
</dbReference>
<organism evidence="13 14">
    <name type="scientific">Arcobacter cloacae</name>
    <dbReference type="NCBI Taxonomy" id="1054034"/>
    <lineage>
        <taxon>Bacteria</taxon>
        <taxon>Pseudomonadati</taxon>
        <taxon>Campylobacterota</taxon>
        <taxon>Epsilonproteobacteria</taxon>
        <taxon>Campylobacterales</taxon>
        <taxon>Arcobacteraceae</taxon>
        <taxon>Arcobacter</taxon>
    </lineage>
</organism>
<feature type="domain" description="SsuA/THI5-like" evidence="12">
    <location>
        <begin position="2"/>
        <end position="170"/>
    </location>
</feature>
<evidence type="ECO:0000256" key="11">
    <source>
        <dbReference type="ARBA" id="ARBA00048179"/>
    </source>
</evidence>
<comment type="similarity">
    <text evidence="3">Belongs to the NMT1/THI5 family.</text>
</comment>
<keyword evidence="5" id="KW-0808">Transferase</keyword>
<gene>
    <name evidence="13" type="ORF">CRU90_12590</name>
</gene>
<keyword evidence="8" id="KW-0784">Thiamine biosynthesis</keyword>
<dbReference type="PANTHER" id="PTHR31528:SF1">
    <property type="entry name" value="4-AMINO-5-HYDROXYMETHYL-2-METHYLPYRIMIDINE PHOSPHATE SYNTHASE THI11-RELATED"/>
    <property type="match status" value="1"/>
</dbReference>
<dbReference type="Gene3D" id="3.40.190.10">
    <property type="entry name" value="Periplasmic binding protein-like II"/>
    <property type="match status" value="2"/>
</dbReference>
<evidence type="ECO:0000313" key="13">
    <source>
        <dbReference type="EMBL" id="RXJ82822.1"/>
    </source>
</evidence>
<evidence type="ECO:0000256" key="2">
    <source>
        <dbReference type="ARBA" id="ARBA00004948"/>
    </source>
</evidence>
<keyword evidence="13" id="KW-0418">Kinase</keyword>
<evidence type="ECO:0000256" key="6">
    <source>
        <dbReference type="ARBA" id="ARBA00022723"/>
    </source>
</evidence>
<proteinExistence type="inferred from homology"/>